<evidence type="ECO:0000313" key="3">
    <source>
        <dbReference type="Proteomes" id="UP000231086"/>
    </source>
</evidence>
<dbReference type="EMBL" id="PFEA01000019">
    <property type="protein sequence ID" value="PJE59939.1"/>
    <property type="molecule type" value="Genomic_DNA"/>
</dbReference>
<comment type="caution">
    <text evidence="2">The sequence shown here is derived from an EMBL/GenBank/DDBJ whole genome shotgun (WGS) entry which is preliminary data.</text>
</comment>
<evidence type="ECO:0000313" key="2">
    <source>
        <dbReference type="EMBL" id="PJE59939.1"/>
    </source>
</evidence>
<reference evidence="3" key="1">
    <citation type="submission" date="2017-09" db="EMBL/GenBank/DDBJ databases">
        <title>Depth-based differentiation of microbial function through sediment-hosted aquifers and enrichment of novel symbionts in the deep terrestrial subsurface.</title>
        <authorList>
            <person name="Probst A.J."/>
            <person name="Ladd B."/>
            <person name="Jarett J.K."/>
            <person name="Geller-Mcgrath D.E."/>
            <person name="Sieber C.M.K."/>
            <person name="Emerson J.B."/>
            <person name="Anantharaman K."/>
            <person name="Thomas B.C."/>
            <person name="Malmstrom R."/>
            <person name="Stieglmeier M."/>
            <person name="Klingl A."/>
            <person name="Woyke T."/>
            <person name="Ryan C.M."/>
            <person name="Banfield J.F."/>
        </authorList>
    </citation>
    <scope>NUCLEOTIDE SEQUENCE [LARGE SCALE GENOMIC DNA]</scope>
</reference>
<organism evidence="2 3">
    <name type="scientific">Candidatus Portnoybacteria bacterium CG10_big_fil_rev_8_21_14_0_10_44_7</name>
    <dbReference type="NCBI Taxonomy" id="1974816"/>
    <lineage>
        <taxon>Bacteria</taxon>
        <taxon>Candidatus Portnoyibacteriota</taxon>
    </lineage>
</organism>
<evidence type="ECO:0000256" key="1">
    <source>
        <dbReference type="SAM" id="MobiDB-lite"/>
    </source>
</evidence>
<dbReference type="AlphaFoldDB" id="A0A2M8KJ44"/>
<protein>
    <submittedName>
        <fullName evidence="2">Uncharacterized protein</fullName>
    </submittedName>
</protein>
<name>A0A2M8KJ44_9BACT</name>
<gene>
    <name evidence="2" type="ORF">COU85_01040</name>
</gene>
<proteinExistence type="predicted"/>
<accession>A0A2M8KJ44</accession>
<dbReference type="Proteomes" id="UP000231086">
    <property type="component" value="Unassembled WGS sequence"/>
</dbReference>
<sequence>MAGGGDRHANGHCVPQAGLRPGTARYIKKIKQLKARRKRHEGALAPARGVAVVGTKKRRKGQPKK</sequence>
<feature type="region of interest" description="Disordered" evidence="1">
    <location>
        <begin position="1"/>
        <end position="20"/>
    </location>
</feature>